<dbReference type="GeneID" id="70295267"/>
<dbReference type="Proteomes" id="UP000887229">
    <property type="component" value="Unassembled WGS sequence"/>
</dbReference>
<protein>
    <submittedName>
        <fullName evidence="1">Uncharacterized protein</fullName>
    </submittedName>
</protein>
<proteinExistence type="predicted"/>
<sequence length="214" mass="24343">MDPTESSATYTTGYQGLCAIHLQQHFQTLSRRKVQRLIMDISYSPTDYYRVPGDMLPSPLPESSSTTIYNAEDTMSEWSFAELAATFPSGDLFLRVTDKWCLRFLHSPLPRDIERAVIQSGAHVIEKLESCVPIFIPRSYVEGRLVGNEQMSNYTTEYCGSLGDESILCNTSEYIEAARKGIQQHGHPLAYAYRAIHRTYQGWLDSNCPGRRMR</sequence>
<organism evidence="1 2">
    <name type="scientific">Emericellopsis atlantica</name>
    <dbReference type="NCBI Taxonomy" id="2614577"/>
    <lineage>
        <taxon>Eukaryota</taxon>
        <taxon>Fungi</taxon>
        <taxon>Dikarya</taxon>
        <taxon>Ascomycota</taxon>
        <taxon>Pezizomycotina</taxon>
        <taxon>Sordariomycetes</taxon>
        <taxon>Hypocreomycetidae</taxon>
        <taxon>Hypocreales</taxon>
        <taxon>Bionectriaceae</taxon>
        <taxon>Emericellopsis</taxon>
    </lineage>
</organism>
<name>A0A9P7ZCL6_9HYPO</name>
<dbReference type="EMBL" id="MU251297">
    <property type="protein sequence ID" value="KAG9249624.1"/>
    <property type="molecule type" value="Genomic_DNA"/>
</dbReference>
<gene>
    <name evidence="1" type="ORF">F5Z01DRAFT_668607</name>
</gene>
<comment type="caution">
    <text evidence="1">The sequence shown here is derived from an EMBL/GenBank/DDBJ whole genome shotgun (WGS) entry which is preliminary data.</text>
</comment>
<evidence type="ECO:0000313" key="1">
    <source>
        <dbReference type="EMBL" id="KAG9249624.1"/>
    </source>
</evidence>
<keyword evidence="2" id="KW-1185">Reference proteome</keyword>
<evidence type="ECO:0000313" key="2">
    <source>
        <dbReference type="Proteomes" id="UP000887229"/>
    </source>
</evidence>
<dbReference type="RefSeq" id="XP_046113548.1">
    <property type="nucleotide sequence ID" value="XM_046264364.1"/>
</dbReference>
<dbReference type="AlphaFoldDB" id="A0A9P7ZCL6"/>
<accession>A0A9P7ZCL6</accession>
<reference evidence="1" key="1">
    <citation type="journal article" date="2021" name="IMA Fungus">
        <title>Genomic characterization of three marine fungi, including Emericellopsis atlantica sp. nov. with signatures of a generalist lifestyle and marine biomass degradation.</title>
        <authorList>
            <person name="Hagestad O.C."/>
            <person name="Hou L."/>
            <person name="Andersen J.H."/>
            <person name="Hansen E.H."/>
            <person name="Altermark B."/>
            <person name="Li C."/>
            <person name="Kuhnert E."/>
            <person name="Cox R.J."/>
            <person name="Crous P.W."/>
            <person name="Spatafora J.W."/>
            <person name="Lail K."/>
            <person name="Amirebrahimi M."/>
            <person name="Lipzen A."/>
            <person name="Pangilinan J."/>
            <person name="Andreopoulos W."/>
            <person name="Hayes R.D."/>
            <person name="Ng V."/>
            <person name="Grigoriev I.V."/>
            <person name="Jackson S.A."/>
            <person name="Sutton T.D.S."/>
            <person name="Dobson A.D.W."/>
            <person name="Rama T."/>
        </authorList>
    </citation>
    <scope>NUCLEOTIDE SEQUENCE</scope>
    <source>
        <strain evidence="1">TS7</strain>
    </source>
</reference>